<dbReference type="GO" id="GO:0004674">
    <property type="term" value="F:protein serine/threonine kinase activity"/>
    <property type="evidence" value="ECO:0007669"/>
    <property type="project" value="UniProtKB-KW"/>
</dbReference>
<keyword evidence="9" id="KW-1185">Reference proteome</keyword>
<feature type="domain" description="Protein kinase" evidence="7">
    <location>
        <begin position="1"/>
        <end position="73"/>
    </location>
</feature>
<keyword evidence="3" id="KW-0547">Nucleotide-binding</keyword>
<dbReference type="InterPro" id="IPR011009">
    <property type="entry name" value="Kinase-like_dom_sf"/>
</dbReference>
<dbReference type="PANTHER" id="PTHR24346:SF82">
    <property type="entry name" value="KP78A-RELATED"/>
    <property type="match status" value="1"/>
</dbReference>
<accession>A0A9K3GS56</accession>
<keyword evidence="4" id="KW-0418">Kinase</keyword>
<dbReference type="Proteomes" id="UP000265618">
    <property type="component" value="Unassembled WGS sequence"/>
</dbReference>
<evidence type="ECO:0000256" key="5">
    <source>
        <dbReference type="ARBA" id="ARBA00022840"/>
    </source>
</evidence>
<dbReference type="PROSITE" id="PS50011">
    <property type="entry name" value="PROTEIN_KINASE_DOM"/>
    <property type="match status" value="1"/>
</dbReference>
<keyword evidence="6" id="KW-1133">Transmembrane helix</keyword>
<name>A0A9K3GS56_9EUKA</name>
<feature type="non-terminal residue" evidence="8">
    <location>
        <position position="73"/>
    </location>
</feature>
<dbReference type="Pfam" id="PF00069">
    <property type="entry name" value="Pkinase"/>
    <property type="match status" value="1"/>
</dbReference>
<comment type="caution">
    <text evidence="8">The sequence shown here is derived from an EMBL/GenBank/DDBJ whole genome shotgun (WGS) entry which is preliminary data.</text>
</comment>
<dbReference type="InterPro" id="IPR000719">
    <property type="entry name" value="Prot_kinase_dom"/>
</dbReference>
<keyword evidence="2" id="KW-0808">Transferase</keyword>
<dbReference type="OrthoDB" id="193931at2759"/>
<keyword evidence="6" id="KW-0472">Membrane</keyword>
<keyword evidence="1" id="KW-0723">Serine/threonine-protein kinase</keyword>
<dbReference type="GO" id="GO:0005524">
    <property type="term" value="F:ATP binding"/>
    <property type="evidence" value="ECO:0007669"/>
    <property type="project" value="UniProtKB-KW"/>
</dbReference>
<evidence type="ECO:0000313" key="9">
    <source>
        <dbReference type="Proteomes" id="UP000265618"/>
    </source>
</evidence>
<organism evidence="8 9">
    <name type="scientific">Kipferlia bialata</name>
    <dbReference type="NCBI Taxonomy" id="797122"/>
    <lineage>
        <taxon>Eukaryota</taxon>
        <taxon>Metamonada</taxon>
        <taxon>Carpediemonas-like organisms</taxon>
        <taxon>Kipferlia</taxon>
    </lineage>
</organism>
<keyword evidence="6" id="KW-0812">Transmembrane</keyword>
<sequence>SKYLKTACGSPCYAAPEMIAGRQYMGPGVDVWSCGVILFALLCGYLPFEEKTTPALYQKIMAGKYTLPDHLSE</sequence>
<keyword evidence="5" id="KW-0067">ATP-binding</keyword>
<dbReference type="Gene3D" id="1.10.510.10">
    <property type="entry name" value="Transferase(Phosphotransferase) domain 1"/>
    <property type="match status" value="1"/>
</dbReference>
<proteinExistence type="predicted"/>
<feature type="transmembrane region" description="Helical" evidence="6">
    <location>
        <begin position="29"/>
        <end position="48"/>
    </location>
</feature>
<evidence type="ECO:0000256" key="1">
    <source>
        <dbReference type="ARBA" id="ARBA00022527"/>
    </source>
</evidence>
<dbReference type="AlphaFoldDB" id="A0A9K3GS56"/>
<protein>
    <recommendedName>
        <fullName evidence="7">Protein kinase domain-containing protein</fullName>
    </recommendedName>
</protein>
<dbReference type="SUPFAM" id="SSF56112">
    <property type="entry name" value="Protein kinase-like (PK-like)"/>
    <property type="match status" value="1"/>
</dbReference>
<dbReference type="PANTHER" id="PTHR24346">
    <property type="entry name" value="MAP/MICROTUBULE AFFINITY-REGULATING KINASE"/>
    <property type="match status" value="1"/>
</dbReference>
<evidence type="ECO:0000313" key="8">
    <source>
        <dbReference type="EMBL" id="GIQ92381.1"/>
    </source>
</evidence>
<evidence type="ECO:0000259" key="7">
    <source>
        <dbReference type="PROSITE" id="PS50011"/>
    </source>
</evidence>
<dbReference type="GO" id="GO:0035556">
    <property type="term" value="P:intracellular signal transduction"/>
    <property type="evidence" value="ECO:0007669"/>
    <property type="project" value="TreeGrafter"/>
</dbReference>
<evidence type="ECO:0000256" key="2">
    <source>
        <dbReference type="ARBA" id="ARBA00022679"/>
    </source>
</evidence>
<evidence type="ECO:0000256" key="4">
    <source>
        <dbReference type="ARBA" id="ARBA00022777"/>
    </source>
</evidence>
<reference evidence="8 9" key="1">
    <citation type="journal article" date="2018" name="PLoS ONE">
        <title>The draft genome of Kipferlia bialata reveals reductive genome evolution in fornicate parasites.</title>
        <authorList>
            <person name="Tanifuji G."/>
            <person name="Takabayashi S."/>
            <person name="Kume K."/>
            <person name="Takagi M."/>
            <person name="Nakayama T."/>
            <person name="Kamikawa R."/>
            <person name="Inagaki Y."/>
            <person name="Hashimoto T."/>
        </authorList>
    </citation>
    <scope>NUCLEOTIDE SEQUENCE [LARGE SCALE GENOMIC DNA]</scope>
    <source>
        <strain evidence="8">NY0173</strain>
    </source>
</reference>
<evidence type="ECO:0000256" key="3">
    <source>
        <dbReference type="ARBA" id="ARBA00022741"/>
    </source>
</evidence>
<evidence type="ECO:0000256" key="6">
    <source>
        <dbReference type="SAM" id="Phobius"/>
    </source>
</evidence>
<dbReference type="GO" id="GO:0005737">
    <property type="term" value="C:cytoplasm"/>
    <property type="evidence" value="ECO:0007669"/>
    <property type="project" value="TreeGrafter"/>
</dbReference>
<gene>
    <name evidence="8" type="ORF">KIPB_016122</name>
</gene>
<feature type="non-terminal residue" evidence="8">
    <location>
        <position position="1"/>
    </location>
</feature>
<dbReference type="EMBL" id="BDIP01009575">
    <property type="protein sequence ID" value="GIQ92381.1"/>
    <property type="molecule type" value="Genomic_DNA"/>
</dbReference>